<evidence type="ECO:0000313" key="5">
    <source>
        <dbReference type="EMBL" id="TWI55220.1"/>
    </source>
</evidence>
<dbReference type="InterPro" id="IPR011663">
    <property type="entry name" value="UTRA"/>
</dbReference>
<keyword evidence="2" id="KW-0238">DNA-binding</keyword>
<dbReference type="CDD" id="cd07377">
    <property type="entry name" value="WHTH_GntR"/>
    <property type="match status" value="1"/>
</dbReference>
<evidence type="ECO:0000256" key="3">
    <source>
        <dbReference type="ARBA" id="ARBA00023163"/>
    </source>
</evidence>
<dbReference type="Proteomes" id="UP000315711">
    <property type="component" value="Unassembled WGS sequence"/>
</dbReference>
<keyword evidence="3" id="KW-0804">Transcription</keyword>
<accession>A0A562QGA6</accession>
<dbReference type="Gene3D" id="1.10.10.10">
    <property type="entry name" value="Winged helix-like DNA-binding domain superfamily/Winged helix DNA-binding domain"/>
    <property type="match status" value="1"/>
</dbReference>
<dbReference type="SMART" id="SM00866">
    <property type="entry name" value="UTRA"/>
    <property type="match status" value="1"/>
</dbReference>
<organism evidence="5 6">
    <name type="scientific">Halalkalibacter nanhaiisediminis</name>
    <dbReference type="NCBI Taxonomy" id="688079"/>
    <lineage>
        <taxon>Bacteria</taxon>
        <taxon>Bacillati</taxon>
        <taxon>Bacillota</taxon>
        <taxon>Bacilli</taxon>
        <taxon>Bacillales</taxon>
        <taxon>Bacillaceae</taxon>
        <taxon>Halalkalibacter</taxon>
    </lineage>
</organism>
<reference evidence="5 6" key="1">
    <citation type="journal article" date="2015" name="Stand. Genomic Sci.">
        <title>Genomic Encyclopedia of Bacterial and Archaeal Type Strains, Phase III: the genomes of soil and plant-associated and newly described type strains.</title>
        <authorList>
            <person name="Whitman W.B."/>
            <person name="Woyke T."/>
            <person name="Klenk H.P."/>
            <person name="Zhou Y."/>
            <person name="Lilburn T.G."/>
            <person name="Beck B.J."/>
            <person name="De Vos P."/>
            <person name="Vandamme P."/>
            <person name="Eisen J.A."/>
            <person name="Garrity G."/>
            <person name="Hugenholtz P."/>
            <person name="Kyrpides N.C."/>
        </authorList>
    </citation>
    <scope>NUCLEOTIDE SEQUENCE [LARGE SCALE GENOMIC DNA]</scope>
    <source>
        <strain evidence="5 6">CGMCC 1.10116</strain>
    </source>
</reference>
<evidence type="ECO:0000256" key="2">
    <source>
        <dbReference type="ARBA" id="ARBA00023125"/>
    </source>
</evidence>
<dbReference type="SUPFAM" id="SSF46785">
    <property type="entry name" value="Winged helix' DNA-binding domain"/>
    <property type="match status" value="1"/>
</dbReference>
<comment type="caution">
    <text evidence="5">The sequence shown here is derived from an EMBL/GenBank/DDBJ whole genome shotgun (WGS) entry which is preliminary data.</text>
</comment>
<dbReference type="PROSITE" id="PS50949">
    <property type="entry name" value="HTH_GNTR"/>
    <property type="match status" value="1"/>
</dbReference>
<dbReference type="PRINTS" id="PR00035">
    <property type="entry name" value="HTHGNTR"/>
</dbReference>
<dbReference type="InterPro" id="IPR036388">
    <property type="entry name" value="WH-like_DNA-bd_sf"/>
</dbReference>
<dbReference type="AlphaFoldDB" id="A0A562QGA6"/>
<proteinExistence type="predicted"/>
<dbReference type="SMART" id="SM00345">
    <property type="entry name" value="HTH_GNTR"/>
    <property type="match status" value="1"/>
</dbReference>
<dbReference type="GO" id="GO:0045892">
    <property type="term" value="P:negative regulation of DNA-templated transcription"/>
    <property type="evidence" value="ECO:0007669"/>
    <property type="project" value="TreeGrafter"/>
</dbReference>
<gene>
    <name evidence="5" type="ORF">IQ10_02767</name>
</gene>
<dbReference type="InterPro" id="IPR050679">
    <property type="entry name" value="Bact_HTH_transcr_reg"/>
</dbReference>
<dbReference type="GO" id="GO:0003700">
    <property type="term" value="F:DNA-binding transcription factor activity"/>
    <property type="evidence" value="ECO:0007669"/>
    <property type="project" value="InterPro"/>
</dbReference>
<dbReference type="Pfam" id="PF07702">
    <property type="entry name" value="UTRA"/>
    <property type="match status" value="1"/>
</dbReference>
<evidence type="ECO:0000256" key="1">
    <source>
        <dbReference type="ARBA" id="ARBA00023015"/>
    </source>
</evidence>
<evidence type="ECO:0000313" key="6">
    <source>
        <dbReference type="Proteomes" id="UP000315711"/>
    </source>
</evidence>
<dbReference type="Pfam" id="PF00392">
    <property type="entry name" value="GntR"/>
    <property type="match status" value="1"/>
</dbReference>
<dbReference type="InterPro" id="IPR028978">
    <property type="entry name" value="Chorismate_lyase_/UTRA_dom_sf"/>
</dbReference>
<dbReference type="SUPFAM" id="SSF64288">
    <property type="entry name" value="Chorismate lyase-like"/>
    <property type="match status" value="1"/>
</dbReference>
<dbReference type="InterPro" id="IPR000524">
    <property type="entry name" value="Tscrpt_reg_HTH_GntR"/>
</dbReference>
<sequence>MIKADHRPLYLQVIDRIKADIDKKSYVEGEKLPSEFELSKLLGVSRATLREALRILEEEGVVIRRHGVGTFVHSKPLFNAGIEEMYSVTDMIIQANMTPGTIFLSSSVQESTDEDRRKFDNDDLKEVMQIERVRTADGTPVVYCLDRIPNELVENHSIHETKSIFRFLEEIGRTITYAITYIEPIGYHEHISEILECDPETSLLLLKQMHYDDSEQPLLYSLNYFRADKFKFHVVRKRVKA</sequence>
<keyword evidence="6" id="KW-1185">Reference proteome</keyword>
<feature type="domain" description="HTH gntR-type" evidence="4">
    <location>
        <begin position="7"/>
        <end position="75"/>
    </location>
</feature>
<dbReference type="InterPro" id="IPR036390">
    <property type="entry name" value="WH_DNA-bd_sf"/>
</dbReference>
<name>A0A562QGA6_9BACI</name>
<dbReference type="PANTHER" id="PTHR44846:SF17">
    <property type="entry name" value="GNTR-FAMILY TRANSCRIPTIONAL REGULATOR"/>
    <property type="match status" value="1"/>
</dbReference>
<evidence type="ECO:0000259" key="4">
    <source>
        <dbReference type="PROSITE" id="PS50949"/>
    </source>
</evidence>
<protein>
    <submittedName>
        <fullName evidence="5">GntR family transcriptional regulator</fullName>
    </submittedName>
</protein>
<dbReference type="GO" id="GO:0003677">
    <property type="term" value="F:DNA binding"/>
    <property type="evidence" value="ECO:0007669"/>
    <property type="project" value="UniProtKB-KW"/>
</dbReference>
<dbReference type="OrthoDB" id="149756at2"/>
<dbReference type="EMBL" id="VLKZ01000007">
    <property type="protein sequence ID" value="TWI55220.1"/>
    <property type="molecule type" value="Genomic_DNA"/>
</dbReference>
<dbReference type="RefSeq" id="WP_144451016.1">
    <property type="nucleotide sequence ID" value="NZ_VLKZ01000007.1"/>
</dbReference>
<keyword evidence="1" id="KW-0805">Transcription regulation</keyword>
<dbReference type="PANTHER" id="PTHR44846">
    <property type="entry name" value="MANNOSYL-D-GLYCERATE TRANSPORT/METABOLISM SYSTEM REPRESSOR MNGR-RELATED"/>
    <property type="match status" value="1"/>
</dbReference>
<dbReference type="Gene3D" id="3.40.1410.10">
    <property type="entry name" value="Chorismate lyase-like"/>
    <property type="match status" value="1"/>
</dbReference>